<evidence type="ECO:0000313" key="1">
    <source>
        <dbReference type="EMBL" id="SMH29213.1"/>
    </source>
</evidence>
<name>A0A1X7MWH8_9MICO</name>
<protein>
    <recommendedName>
        <fullName evidence="3">Protoporphyrinogen oxidase</fullName>
    </recommendedName>
</protein>
<evidence type="ECO:0000313" key="2">
    <source>
        <dbReference type="Proteomes" id="UP000193711"/>
    </source>
</evidence>
<keyword evidence="2" id="KW-1185">Reference proteome</keyword>
<reference evidence="2" key="1">
    <citation type="submission" date="2017-04" db="EMBL/GenBank/DDBJ databases">
        <authorList>
            <person name="Varghese N."/>
            <person name="Submissions S."/>
        </authorList>
    </citation>
    <scope>NUCLEOTIDE SEQUENCE [LARGE SCALE GENOMIC DNA]</scope>
    <source>
        <strain evidence="2">VKM Ac-2121</strain>
    </source>
</reference>
<gene>
    <name evidence="1" type="ORF">SAMN06295885_0277</name>
</gene>
<organism evidence="1 2">
    <name type="scientific">Rathayibacter oskolensis</name>
    <dbReference type="NCBI Taxonomy" id="1891671"/>
    <lineage>
        <taxon>Bacteria</taxon>
        <taxon>Bacillati</taxon>
        <taxon>Actinomycetota</taxon>
        <taxon>Actinomycetes</taxon>
        <taxon>Micrococcales</taxon>
        <taxon>Microbacteriaceae</taxon>
        <taxon>Rathayibacter</taxon>
    </lineage>
</organism>
<dbReference type="AlphaFoldDB" id="A0A1X7MWH8"/>
<dbReference type="STRING" id="1891671.SAMN06295885_0277"/>
<proteinExistence type="predicted"/>
<accession>A0A1X7MWH8</accession>
<sequence>MKGKILFVAGAAAGYVLGARAGRKRYEQIAAAANRFWQTQPVQDVAGAVGGAAKTQLSTVSDKAYEVVRSVVVKAVSGSRKSQGATDAEATAAAREAAAKVDEAAASAGSGGAASSSSTSKA</sequence>
<dbReference type="RefSeq" id="WP_129587849.1">
    <property type="nucleotide sequence ID" value="NZ_FXBM01000001.1"/>
</dbReference>
<dbReference type="EMBL" id="FXBM01000001">
    <property type="protein sequence ID" value="SMH29213.1"/>
    <property type="molecule type" value="Genomic_DNA"/>
</dbReference>
<dbReference type="Proteomes" id="UP000193711">
    <property type="component" value="Unassembled WGS sequence"/>
</dbReference>
<evidence type="ECO:0008006" key="3">
    <source>
        <dbReference type="Google" id="ProtNLM"/>
    </source>
</evidence>